<proteinExistence type="predicted"/>
<gene>
    <name evidence="2" type="ORF">SUNI508_06806</name>
</gene>
<sequence>MALRSTMQCALGMSLPAHRAGFSTSRSHFEAAGSQRYLRQLVSTPKRRVYLASGLLVLGIVDYEIWTMFAAKNGSGTGEASGVEK</sequence>
<evidence type="ECO:0000313" key="2">
    <source>
        <dbReference type="EMBL" id="KAK9420047.1"/>
    </source>
</evidence>
<keyword evidence="1" id="KW-1133">Transmembrane helix</keyword>
<feature type="transmembrane region" description="Helical" evidence="1">
    <location>
        <begin position="49"/>
        <end position="69"/>
    </location>
</feature>
<keyword evidence="1" id="KW-0812">Transmembrane</keyword>
<dbReference type="Proteomes" id="UP001408356">
    <property type="component" value="Unassembled WGS sequence"/>
</dbReference>
<accession>A0ABR2UZK7</accession>
<reference evidence="2 3" key="1">
    <citation type="journal article" date="2024" name="J. Plant Pathol.">
        <title>Sequence and assembly of the genome of Seiridium unicorne, isolate CBS 538.82, causal agent of cypress canker disease.</title>
        <authorList>
            <person name="Scali E."/>
            <person name="Rocca G.D."/>
            <person name="Danti R."/>
            <person name="Garbelotto M."/>
            <person name="Barberini S."/>
            <person name="Baroncelli R."/>
            <person name="Emiliani G."/>
        </authorList>
    </citation>
    <scope>NUCLEOTIDE SEQUENCE [LARGE SCALE GENOMIC DNA]</scope>
    <source>
        <strain evidence="2 3">BM-138-508</strain>
    </source>
</reference>
<evidence type="ECO:0000256" key="1">
    <source>
        <dbReference type="SAM" id="Phobius"/>
    </source>
</evidence>
<dbReference type="EMBL" id="JARVKF010000268">
    <property type="protein sequence ID" value="KAK9420047.1"/>
    <property type="molecule type" value="Genomic_DNA"/>
</dbReference>
<name>A0ABR2UZK7_9PEZI</name>
<evidence type="ECO:0000313" key="3">
    <source>
        <dbReference type="Proteomes" id="UP001408356"/>
    </source>
</evidence>
<protein>
    <submittedName>
        <fullName evidence="2">Uncharacterized protein</fullName>
    </submittedName>
</protein>
<comment type="caution">
    <text evidence="2">The sequence shown here is derived from an EMBL/GenBank/DDBJ whole genome shotgun (WGS) entry which is preliminary data.</text>
</comment>
<keyword evidence="1" id="KW-0472">Membrane</keyword>
<organism evidence="2 3">
    <name type="scientific">Seiridium unicorne</name>
    <dbReference type="NCBI Taxonomy" id="138068"/>
    <lineage>
        <taxon>Eukaryota</taxon>
        <taxon>Fungi</taxon>
        <taxon>Dikarya</taxon>
        <taxon>Ascomycota</taxon>
        <taxon>Pezizomycotina</taxon>
        <taxon>Sordariomycetes</taxon>
        <taxon>Xylariomycetidae</taxon>
        <taxon>Amphisphaeriales</taxon>
        <taxon>Sporocadaceae</taxon>
        <taxon>Seiridium</taxon>
    </lineage>
</organism>
<keyword evidence="3" id="KW-1185">Reference proteome</keyword>